<sequence>MTVMRPRDPLVAWLLCAVAGVLLLLTSVSIVLFFQPKSGASAALAAASSATSTRLPVASRFVNSVCILALFLSLACLFLAPVDVFLLEHALPHADVALRVIYQVCFGCLAFYTFVGAPLVYNYARQTEIAHITLLFSAKQRLAVAFKRTLCYLLGLTLLLGIAMVLLLCGKPTHAEIDWLKPLLHFSTDVAMLFRLVIGVLAVAGLYLWVSVCSRGLVSVPLVGLLMENHAVDEHQYTFEDLLRENAMERQATEQTKDTILRRYAVEQQMSTADQERLEQLKVRETLLSDRRAVLEANLKRFSLEGRWRCWRVPVGAALLLLSLVVLVSLLITSLDKMAHSSFGKGFLLDEPKFPNPIDGLLVLASSLFPLDYVLFGVLYLYLFVVSFVMLMRHGVRFLCFRLDRLQPRLTSASTMAIVTLVLINISVVGLFSVLTLAPQYATFGHQSFADESDVVRRCTLEESAHAAGLHCRMTQLAHFYNSLAASFPLFGLAFLLGQLVFVFAFAPWLLHSYCMARPLPDPDPKRERLLDNY</sequence>
<keyword evidence="9" id="KW-0170">Cobalt</keyword>
<keyword evidence="3" id="KW-0813">Transport</keyword>
<feature type="transmembrane region" description="Helical" evidence="10">
    <location>
        <begin position="61"/>
        <end position="80"/>
    </location>
</feature>
<comment type="similarity">
    <text evidence="2">Belongs to the LIMR family. LMBRD1 subfamily.</text>
</comment>
<comment type="caution">
    <text evidence="11">The sequence shown here is derived from an EMBL/GenBank/DDBJ whole genome shotgun (WGS) entry which is preliminary data.</text>
</comment>
<evidence type="ECO:0000313" key="11">
    <source>
        <dbReference type="EMBL" id="KAJ0403551.1"/>
    </source>
</evidence>
<evidence type="ECO:0000256" key="10">
    <source>
        <dbReference type="SAM" id="Phobius"/>
    </source>
</evidence>
<dbReference type="InterPro" id="IPR050854">
    <property type="entry name" value="LMBD1_LysCbl_Transport"/>
</dbReference>
<evidence type="ECO:0000256" key="5">
    <source>
        <dbReference type="ARBA" id="ARBA00022692"/>
    </source>
</evidence>
<proteinExistence type="inferred from homology"/>
<keyword evidence="4" id="KW-0846">Cobalamin</keyword>
<name>A0AAD5LJJ4_PYTIN</name>
<dbReference type="InterPro" id="IPR006876">
    <property type="entry name" value="LMBR1-like_membr_prot"/>
</dbReference>
<dbReference type="GO" id="GO:0072665">
    <property type="term" value="P:protein localization to vacuole"/>
    <property type="evidence" value="ECO:0007669"/>
    <property type="project" value="TreeGrafter"/>
</dbReference>
<dbReference type="Pfam" id="PF04791">
    <property type="entry name" value="LMBR1"/>
    <property type="match status" value="1"/>
</dbReference>
<dbReference type="GO" id="GO:0005774">
    <property type="term" value="C:vacuolar membrane"/>
    <property type="evidence" value="ECO:0007669"/>
    <property type="project" value="TreeGrafter"/>
</dbReference>
<organism evidence="11 12">
    <name type="scientific">Pythium insidiosum</name>
    <name type="common">Pythiosis disease agent</name>
    <dbReference type="NCBI Taxonomy" id="114742"/>
    <lineage>
        <taxon>Eukaryota</taxon>
        <taxon>Sar</taxon>
        <taxon>Stramenopiles</taxon>
        <taxon>Oomycota</taxon>
        <taxon>Peronosporomycetes</taxon>
        <taxon>Pythiales</taxon>
        <taxon>Pythiaceae</taxon>
        <taxon>Pythium</taxon>
    </lineage>
</organism>
<feature type="transmembrane region" description="Helical" evidence="10">
    <location>
        <begin position="310"/>
        <end position="332"/>
    </location>
</feature>
<dbReference type="Proteomes" id="UP001209570">
    <property type="component" value="Unassembled WGS sequence"/>
</dbReference>
<evidence type="ECO:0000256" key="4">
    <source>
        <dbReference type="ARBA" id="ARBA00022628"/>
    </source>
</evidence>
<feature type="transmembrane region" description="Helical" evidence="10">
    <location>
        <begin position="149"/>
        <end position="170"/>
    </location>
</feature>
<evidence type="ECO:0000256" key="6">
    <source>
        <dbReference type="ARBA" id="ARBA00022989"/>
    </source>
</evidence>
<dbReference type="AlphaFoldDB" id="A0AAD5LJJ4"/>
<feature type="transmembrane region" description="Helical" evidence="10">
    <location>
        <begin position="100"/>
        <end position="121"/>
    </location>
</feature>
<feature type="transmembrane region" description="Helical" evidence="10">
    <location>
        <begin position="190"/>
        <end position="210"/>
    </location>
</feature>
<keyword evidence="5 10" id="KW-0812">Transmembrane</keyword>
<evidence type="ECO:0000256" key="9">
    <source>
        <dbReference type="ARBA" id="ARBA00023285"/>
    </source>
</evidence>
<reference evidence="11" key="1">
    <citation type="submission" date="2021-12" db="EMBL/GenBank/DDBJ databases">
        <title>Prjna785345.</title>
        <authorList>
            <person name="Rujirawat T."/>
            <person name="Krajaejun T."/>
        </authorList>
    </citation>
    <scope>NUCLEOTIDE SEQUENCE</scope>
    <source>
        <strain evidence="11">Pi057C3</strain>
    </source>
</reference>
<feature type="transmembrane region" description="Helical" evidence="10">
    <location>
        <begin position="12"/>
        <end position="34"/>
    </location>
</feature>
<evidence type="ECO:0008006" key="13">
    <source>
        <dbReference type="Google" id="ProtNLM"/>
    </source>
</evidence>
<dbReference type="PANTHER" id="PTHR16130:SF2">
    <property type="entry name" value="LYSOSOMAL COBALAMIN TRANSPORT ESCORT PROTEIN LMBD1"/>
    <property type="match status" value="1"/>
</dbReference>
<evidence type="ECO:0000256" key="7">
    <source>
        <dbReference type="ARBA" id="ARBA00023136"/>
    </source>
</evidence>
<evidence type="ECO:0000256" key="2">
    <source>
        <dbReference type="ARBA" id="ARBA00009901"/>
    </source>
</evidence>
<protein>
    <recommendedName>
        <fullName evidence="13">Lysosomal cobalamin transporter</fullName>
    </recommendedName>
</protein>
<feature type="transmembrane region" description="Helical" evidence="10">
    <location>
        <begin position="413"/>
        <end position="438"/>
    </location>
</feature>
<dbReference type="EMBL" id="JAKCXM010000079">
    <property type="protein sequence ID" value="KAJ0403551.1"/>
    <property type="molecule type" value="Genomic_DNA"/>
</dbReference>
<feature type="transmembrane region" description="Helical" evidence="10">
    <location>
        <begin position="373"/>
        <end position="392"/>
    </location>
</feature>
<keyword evidence="8" id="KW-0458">Lysosome</keyword>
<keyword evidence="7 10" id="KW-0472">Membrane</keyword>
<keyword evidence="12" id="KW-1185">Reference proteome</keyword>
<accession>A0AAD5LJJ4</accession>
<keyword evidence="6 10" id="KW-1133">Transmembrane helix</keyword>
<evidence type="ECO:0000256" key="1">
    <source>
        <dbReference type="ARBA" id="ARBA00004155"/>
    </source>
</evidence>
<gene>
    <name evidence="11" type="ORF">P43SY_008999</name>
</gene>
<evidence type="ECO:0000256" key="3">
    <source>
        <dbReference type="ARBA" id="ARBA00022448"/>
    </source>
</evidence>
<feature type="transmembrane region" description="Helical" evidence="10">
    <location>
        <begin position="490"/>
        <end position="511"/>
    </location>
</feature>
<evidence type="ECO:0000256" key="8">
    <source>
        <dbReference type="ARBA" id="ARBA00023228"/>
    </source>
</evidence>
<evidence type="ECO:0000313" key="12">
    <source>
        <dbReference type="Proteomes" id="UP001209570"/>
    </source>
</evidence>
<comment type="subcellular location">
    <subcellularLocation>
        <location evidence="1">Lysosome membrane</location>
        <topology evidence="1">Multi-pass membrane protein</topology>
    </subcellularLocation>
</comment>
<dbReference type="PANTHER" id="PTHR16130">
    <property type="entry name" value="LYSOSOMAL COBALAMIN TRANSPORTER-RELATED"/>
    <property type="match status" value="1"/>
</dbReference>